<feature type="transmembrane region" description="Helical" evidence="6">
    <location>
        <begin position="12"/>
        <end position="34"/>
    </location>
</feature>
<comment type="caution">
    <text evidence="7">The sequence shown here is derived from an EMBL/GenBank/DDBJ whole genome shotgun (WGS) entry which is preliminary data.</text>
</comment>
<feature type="transmembrane region" description="Helical" evidence="6">
    <location>
        <begin position="40"/>
        <end position="57"/>
    </location>
</feature>
<dbReference type="RefSeq" id="WP_130540669.1">
    <property type="nucleotide sequence ID" value="NZ_CP042431.1"/>
</dbReference>
<accession>A0A4Q7N5N1</accession>
<dbReference type="Proteomes" id="UP000293874">
    <property type="component" value="Unassembled WGS sequence"/>
</dbReference>
<evidence type="ECO:0000256" key="3">
    <source>
        <dbReference type="ARBA" id="ARBA00022692"/>
    </source>
</evidence>
<evidence type="ECO:0000256" key="6">
    <source>
        <dbReference type="SAM" id="Phobius"/>
    </source>
</evidence>
<dbReference type="PANTHER" id="PTHR30250:SF11">
    <property type="entry name" value="O-ANTIGEN TRANSPORTER-RELATED"/>
    <property type="match status" value="1"/>
</dbReference>
<dbReference type="PANTHER" id="PTHR30250">
    <property type="entry name" value="PST FAMILY PREDICTED COLANIC ACID TRANSPORTER"/>
    <property type="match status" value="1"/>
</dbReference>
<reference evidence="7 8" key="1">
    <citation type="submission" date="2019-02" db="EMBL/GenBank/DDBJ databases">
        <title>Genomic Encyclopedia of Type Strains, Phase IV (KMG-IV): sequencing the most valuable type-strain genomes for metagenomic binning, comparative biology and taxonomic classification.</title>
        <authorList>
            <person name="Goeker M."/>
        </authorList>
    </citation>
    <scope>NUCLEOTIDE SEQUENCE [LARGE SCALE GENOMIC DNA]</scope>
    <source>
        <strain evidence="7 8">DSM 18116</strain>
    </source>
</reference>
<evidence type="ECO:0000256" key="5">
    <source>
        <dbReference type="ARBA" id="ARBA00023136"/>
    </source>
</evidence>
<evidence type="ECO:0000256" key="4">
    <source>
        <dbReference type="ARBA" id="ARBA00022989"/>
    </source>
</evidence>
<feature type="transmembrane region" description="Helical" evidence="6">
    <location>
        <begin position="91"/>
        <end position="111"/>
    </location>
</feature>
<feature type="transmembrane region" description="Helical" evidence="6">
    <location>
        <begin position="310"/>
        <end position="334"/>
    </location>
</feature>
<evidence type="ECO:0000256" key="2">
    <source>
        <dbReference type="ARBA" id="ARBA00022475"/>
    </source>
</evidence>
<dbReference type="Pfam" id="PF13440">
    <property type="entry name" value="Polysacc_synt_3"/>
    <property type="match status" value="1"/>
</dbReference>
<keyword evidence="5 6" id="KW-0472">Membrane</keyword>
<feature type="transmembrane region" description="Helical" evidence="6">
    <location>
        <begin position="372"/>
        <end position="395"/>
    </location>
</feature>
<evidence type="ECO:0000256" key="1">
    <source>
        <dbReference type="ARBA" id="ARBA00004651"/>
    </source>
</evidence>
<keyword evidence="4 6" id="KW-1133">Transmembrane helix</keyword>
<evidence type="ECO:0000313" key="7">
    <source>
        <dbReference type="EMBL" id="RZS76365.1"/>
    </source>
</evidence>
<feature type="transmembrane region" description="Helical" evidence="6">
    <location>
        <begin position="401"/>
        <end position="419"/>
    </location>
</feature>
<comment type="subcellular location">
    <subcellularLocation>
        <location evidence="1">Cell membrane</location>
        <topology evidence="1">Multi-pass membrane protein</topology>
    </subcellularLocation>
</comment>
<keyword evidence="8" id="KW-1185">Reference proteome</keyword>
<dbReference type="GO" id="GO:0005886">
    <property type="term" value="C:plasma membrane"/>
    <property type="evidence" value="ECO:0007669"/>
    <property type="project" value="UniProtKB-SubCell"/>
</dbReference>
<gene>
    <name evidence="7" type="ORF">EV199_2248</name>
</gene>
<feature type="transmembrane region" description="Helical" evidence="6">
    <location>
        <begin position="154"/>
        <end position="175"/>
    </location>
</feature>
<proteinExistence type="predicted"/>
<feature type="transmembrane region" description="Helical" evidence="6">
    <location>
        <begin position="181"/>
        <end position="200"/>
    </location>
</feature>
<feature type="transmembrane region" description="Helical" evidence="6">
    <location>
        <begin position="123"/>
        <end position="142"/>
    </location>
</feature>
<dbReference type="EMBL" id="SGXA01000001">
    <property type="protein sequence ID" value="RZS76365.1"/>
    <property type="molecule type" value="Genomic_DNA"/>
</dbReference>
<feature type="transmembrane region" description="Helical" evidence="6">
    <location>
        <begin position="340"/>
        <end position="360"/>
    </location>
</feature>
<sequence>MKLLKSSFWLHSIFYTLLQRFSLFFFGAVAYMVLARGLSANGSMAIWALYLTILSLFETVKQGLLRNPTIKFLGLSEYANRKAEVQSSSMVINLLFSALTLIGLVAGSGLISNLLKSPDLIPLLHWSAAFIILLVPFNHFEILLQARYHFQQIFWAYFVRQGSFFIGILILFFFAKEHFTLMNLMIMQLVSLLAGTIMLFNSAKQFMMKKFHYDKSIIVRMFHFGKYIFGTNLCSNVTRSFDHFITANTLSPLSGKQYVSYYNTVARINNMIDVPSLAAADVLFPKNVESLEEHGIGKVKYYFERMVGTILAVIIPICIFIFLFPKFIIFIIAGPNYYDAIPILQITIFMSLVKPIGYQYGSTLDAIGKPVVNFWTSAVMMVIALVTTWLCLLKWDGIGAAYATVLNSIIGGSIMYFVLKKQIQLEGRNIIRYTLQSYKDIWAFRKKLIRQPVA</sequence>
<dbReference type="AlphaFoldDB" id="A0A4Q7N5N1"/>
<keyword evidence="2" id="KW-1003">Cell membrane</keyword>
<dbReference type="InterPro" id="IPR050833">
    <property type="entry name" value="Poly_Biosynth_Transport"/>
</dbReference>
<evidence type="ECO:0000313" key="8">
    <source>
        <dbReference type="Proteomes" id="UP000293874"/>
    </source>
</evidence>
<keyword evidence="3 6" id="KW-0812">Transmembrane</keyword>
<dbReference type="OrthoDB" id="650636at2"/>
<name>A0A4Q7N5N1_9BACT</name>
<organism evidence="7 8">
    <name type="scientific">Pseudobacter ginsenosidimutans</name>
    <dbReference type="NCBI Taxonomy" id="661488"/>
    <lineage>
        <taxon>Bacteria</taxon>
        <taxon>Pseudomonadati</taxon>
        <taxon>Bacteroidota</taxon>
        <taxon>Chitinophagia</taxon>
        <taxon>Chitinophagales</taxon>
        <taxon>Chitinophagaceae</taxon>
        <taxon>Pseudobacter</taxon>
    </lineage>
</organism>
<protein>
    <submittedName>
        <fullName evidence="7">O-antigen/teichoic acid export membrane protein</fullName>
    </submittedName>
</protein>